<evidence type="ECO:0000313" key="4">
    <source>
        <dbReference type="Proteomes" id="UP001500621"/>
    </source>
</evidence>
<proteinExistence type="predicted"/>
<keyword evidence="1" id="KW-0472">Membrane</keyword>
<dbReference type="Proteomes" id="UP001500621">
    <property type="component" value="Unassembled WGS sequence"/>
</dbReference>
<dbReference type="PROSITE" id="PS01307">
    <property type="entry name" value="MOTA"/>
    <property type="match status" value="1"/>
</dbReference>
<feature type="transmembrane region" description="Helical" evidence="1">
    <location>
        <begin position="167"/>
        <end position="185"/>
    </location>
</feature>
<protein>
    <recommendedName>
        <fullName evidence="2">VanZ-like domain-containing protein</fullName>
    </recommendedName>
</protein>
<feature type="transmembrane region" description="Helical" evidence="1">
    <location>
        <begin position="12"/>
        <end position="33"/>
    </location>
</feature>
<keyword evidence="4" id="KW-1185">Reference proteome</keyword>
<dbReference type="EMBL" id="BAABIM010000001">
    <property type="protein sequence ID" value="GAA4669146.1"/>
    <property type="molecule type" value="Genomic_DNA"/>
</dbReference>
<dbReference type="InterPro" id="IPR053150">
    <property type="entry name" value="Teicoplanin_resist-assoc"/>
</dbReference>
<dbReference type="Pfam" id="PF04892">
    <property type="entry name" value="VanZ"/>
    <property type="match status" value="1"/>
</dbReference>
<feature type="transmembrane region" description="Helical" evidence="1">
    <location>
        <begin position="283"/>
        <end position="302"/>
    </location>
</feature>
<feature type="transmembrane region" description="Helical" evidence="1">
    <location>
        <begin position="205"/>
        <end position="224"/>
    </location>
</feature>
<keyword evidence="1" id="KW-1133">Transmembrane helix</keyword>
<dbReference type="PANTHER" id="PTHR36834:SF1">
    <property type="entry name" value="INTEGRAL MEMBRANE PROTEIN"/>
    <property type="match status" value="1"/>
</dbReference>
<reference evidence="4" key="1">
    <citation type="journal article" date="2019" name="Int. J. Syst. Evol. Microbiol.">
        <title>The Global Catalogue of Microorganisms (GCM) 10K type strain sequencing project: providing services to taxonomists for standard genome sequencing and annotation.</title>
        <authorList>
            <consortium name="The Broad Institute Genomics Platform"/>
            <consortium name="The Broad Institute Genome Sequencing Center for Infectious Disease"/>
            <person name="Wu L."/>
            <person name="Ma J."/>
        </authorList>
    </citation>
    <scope>NUCLEOTIDE SEQUENCE [LARGE SCALE GENOMIC DNA]</scope>
    <source>
        <strain evidence="4">JCM 18127</strain>
    </source>
</reference>
<feature type="domain" description="VanZ-like" evidence="2">
    <location>
        <begin position="53"/>
        <end position="181"/>
    </location>
</feature>
<evidence type="ECO:0000259" key="2">
    <source>
        <dbReference type="Pfam" id="PF04892"/>
    </source>
</evidence>
<sequence length="358" mass="37891">MSGAGVDLSNALLATLLGSVLAVLLLVPTAAVQYRRDGRLGPGDLLTLLAAAVYGLALWTYTLLPLPDRADLRCAGRQLEPLGSIRPALDRSVVGLELLSDPAFLQVALNVLLFVPFGFFVRRVLRRGVVVATLAGLLTSVLIEITQVTGVWGLFPCAYRVLDVDDLLLNTLGAVLGSLLSAPVVRRRPDRPRPPTRLTLGRRWMGMVCDLLVVVLVGAAAGAAYRSWSLLAGDRLPDLGTQELWQLAASGAVQAGCVLLLGRTAGEWTVDVRPRLRRRLPVAVARLLKLAVGVGPLVLLVWVEDSRATLALPVFLLVTGLAAWPTRGHGGLSGVVSGLEPEVDADAPTGTDTLRSGA</sequence>
<organism evidence="3 4">
    <name type="scientific">Nocardioides nanhaiensis</name>
    <dbReference type="NCBI Taxonomy" id="1476871"/>
    <lineage>
        <taxon>Bacteria</taxon>
        <taxon>Bacillati</taxon>
        <taxon>Actinomycetota</taxon>
        <taxon>Actinomycetes</taxon>
        <taxon>Propionibacteriales</taxon>
        <taxon>Nocardioidaceae</taxon>
        <taxon>Nocardioides</taxon>
    </lineage>
</organism>
<feature type="transmembrane region" description="Helical" evidence="1">
    <location>
        <begin position="128"/>
        <end position="155"/>
    </location>
</feature>
<name>A0ABP8VPD9_9ACTN</name>
<dbReference type="InterPro" id="IPR006976">
    <property type="entry name" value="VanZ-like"/>
</dbReference>
<keyword evidence="1" id="KW-0812">Transmembrane</keyword>
<dbReference type="PANTHER" id="PTHR36834">
    <property type="entry name" value="MEMBRANE PROTEIN-RELATED"/>
    <property type="match status" value="1"/>
</dbReference>
<gene>
    <name evidence="3" type="ORF">GCM10023226_01690</name>
</gene>
<accession>A0ABP8VPD9</accession>
<feature type="transmembrane region" description="Helical" evidence="1">
    <location>
        <begin position="308"/>
        <end position="324"/>
    </location>
</feature>
<feature type="transmembrane region" description="Helical" evidence="1">
    <location>
        <begin position="244"/>
        <end position="262"/>
    </location>
</feature>
<evidence type="ECO:0000256" key="1">
    <source>
        <dbReference type="SAM" id="Phobius"/>
    </source>
</evidence>
<feature type="transmembrane region" description="Helical" evidence="1">
    <location>
        <begin position="103"/>
        <end position="121"/>
    </location>
</feature>
<comment type="caution">
    <text evidence="3">The sequence shown here is derived from an EMBL/GenBank/DDBJ whole genome shotgun (WGS) entry which is preliminary data.</text>
</comment>
<evidence type="ECO:0000313" key="3">
    <source>
        <dbReference type="EMBL" id="GAA4669146.1"/>
    </source>
</evidence>
<dbReference type="RefSeq" id="WP_345262148.1">
    <property type="nucleotide sequence ID" value="NZ_BAABIM010000001.1"/>
</dbReference>
<dbReference type="InterPro" id="IPR000540">
    <property type="entry name" value="Flag_MotA_CS"/>
</dbReference>
<feature type="transmembrane region" description="Helical" evidence="1">
    <location>
        <begin position="45"/>
        <end position="64"/>
    </location>
</feature>